<accession>A0A183FQU5</accession>
<sequence>MQGSQRQANNPYFYRRLHCGLPAPARLMGDAYVKDEFRRHKDAGPEYAAIFVNEWTVRKFVFAVYISALDFLNRDAFLKTLSRVKIVVVVYV</sequence>
<dbReference type="GO" id="GO:0005758">
    <property type="term" value="C:mitochondrial intermembrane space"/>
    <property type="evidence" value="ECO:0007669"/>
    <property type="project" value="TreeGrafter"/>
</dbReference>
<evidence type="ECO:0000256" key="1">
    <source>
        <dbReference type="ARBA" id="ARBA00004305"/>
    </source>
</evidence>
<keyword evidence="3" id="KW-0809">Transit peptide</keyword>
<evidence type="ECO:0000256" key="4">
    <source>
        <dbReference type="ARBA" id="ARBA00023128"/>
    </source>
</evidence>
<dbReference type="PANTHER" id="PTHR13137">
    <property type="entry name" value="DC11 ACN9 HOMOLOG"/>
    <property type="match status" value="1"/>
</dbReference>
<dbReference type="EMBL" id="UZAH01026662">
    <property type="protein sequence ID" value="VDO83845.1"/>
    <property type="molecule type" value="Genomic_DNA"/>
</dbReference>
<name>A0A183FQU5_HELPZ</name>
<reference evidence="7 8" key="1">
    <citation type="submission" date="2018-11" db="EMBL/GenBank/DDBJ databases">
        <authorList>
            <consortium name="Pathogen Informatics"/>
        </authorList>
    </citation>
    <scope>NUCLEOTIDE SEQUENCE [LARGE SCALE GENOMIC DNA]</scope>
</reference>
<evidence type="ECO:0000313" key="8">
    <source>
        <dbReference type="Proteomes" id="UP000050761"/>
    </source>
</evidence>
<dbReference type="OrthoDB" id="278329at2759"/>
<proteinExistence type="inferred from homology"/>
<dbReference type="AlphaFoldDB" id="A0A183FQU5"/>
<comment type="similarity">
    <text evidence="2 6">Belongs to the complex I LYR family. SDHAF3 subfamily.</text>
</comment>
<gene>
    <name evidence="7" type="ORF">HPBE_LOCUS10141</name>
</gene>
<organism evidence="8 9">
    <name type="scientific">Heligmosomoides polygyrus</name>
    <name type="common">Parasitic roundworm</name>
    <dbReference type="NCBI Taxonomy" id="6339"/>
    <lineage>
        <taxon>Eukaryota</taxon>
        <taxon>Metazoa</taxon>
        <taxon>Ecdysozoa</taxon>
        <taxon>Nematoda</taxon>
        <taxon>Chromadorea</taxon>
        <taxon>Rhabditida</taxon>
        <taxon>Rhabditina</taxon>
        <taxon>Rhabditomorpha</taxon>
        <taxon>Strongyloidea</taxon>
        <taxon>Heligmosomidae</taxon>
        <taxon>Heligmosomoides</taxon>
    </lineage>
</organism>
<dbReference type="GO" id="GO:0006105">
    <property type="term" value="P:succinate metabolic process"/>
    <property type="evidence" value="ECO:0007669"/>
    <property type="project" value="TreeGrafter"/>
</dbReference>
<dbReference type="WBParaSite" id="HPBE_0001014001-mRNA-1">
    <property type="protein sequence ID" value="HPBE_0001014001-mRNA-1"/>
    <property type="gene ID" value="HPBE_0001014001"/>
</dbReference>
<evidence type="ECO:0000256" key="2">
    <source>
        <dbReference type="ARBA" id="ARBA00006020"/>
    </source>
</evidence>
<evidence type="ECO:0000256" key="5">
    <source>
        <dbReference type="ARBA" id="ARBA00023186"/>
    </source>
</evidence>
<protein>
    <recommendedName>
        <fullName evidence="6">Succinate dehydrogenase assembly factor 3</fullName>
        <shortName evidence="6">SDH assembly factor 3</shortName>
        <shortName evidence="6">SDHAF3</shortName>
    </recommendedName>
</protein>
<dbReference type="CDD" id="cd20270">
    <property type="entry name" value="Complex1_LYR_SDHAF3_LYRM10"/>
    <property type="match status" value="1"/>
</dbReference>
<evidence type="ECO:0000256" key="3">
    <source>
        <dbReference type="ARBA" id="ARBA00022946"/>
    </source>
</evidence>
<dbReference type="Proteomes" id="UP000050761">
    <property type="component" value="Unassembled WGS sequence"/>
</dbReference>
<reference evidence="9" key="2">
    <citation type="submission" date="2019-09" db="UniProtKB">
        <authorList>
            <consortium name="WormBaseParasite"/>
        </authorList>
    </citation>
    <scope>IDENTIFICATION</scope>
</reference>
<dbReference type="GO" id="GO:0034553">
    <property type="term" value="P:mitochondrial respiratory chain complex II assembly"/>
    <property type="evidence" value="ECO:0007669"/>
    <property type="project" value="UniProtKB-UniRule"/>
</dbReference>
<dbReference type="InterPro" id="IPR008381">
    <property type="entry name" value="SDHAF3/Sdh7"/>
</dbReference>
<keyword evidence="4 6" id="KW-0496">Mitochondrion</keyword>
<evidence type="ECO:0000256" key="6">
    <source>
        <dbReference type="RuleBase" id="RU368039"/>
    </source>
</evidence>
<comment type="subcellular location">
    <subcellularLocation>
        <location evidence="1 6">Mitochondrion matrix</location>
    </subcellularLocation>
</comment>
<accession>A0A3P8CG48</accession>
<evidence type="ECO:0000313" key="9">
    <source>
        <dbReference type="WBParaSite" id="HPBE_0001014001-mRNA-1"/>
    </source>
</evidence>
<evidence type="ECO:0000313" key="7">
    <source>
        <dbReference type="EMBL" id="VDO83845.1"/>
    </source>
</evidence>
<comment type="subunit">
    <text evidence="6">Interacts with the iron-sulfur protein subunit within the SDH catalytic dimer.</text>
</comment>
<dbReference type="PANTHER" id="PTHR13137:SF6">
    <property type="entry name" value="SUCCINATE DEHYDROGENASE ASSEMBLY FACTOR 3, MITOCHONDRIAL"/>
    <property type="match status" value="1"/>
</dbReference>
<dbReference type="GO" id="GO:0005759">
    <property type="term" value="C:mitochondrial matrix"/>
    <property type="evidence" value="ECO:0007669"/>
    <property type="project" value="UniProtKB-SubCell"/>
</dbReference>
<dbReference type="Pfam" id="PF13233">
    <property type="entry name" value="Complex1_LYR_2"/>
    <property type="match status" value="1"/>
</dbReference>
<keyword evidence="5 6" id="KW-0143">Chaperone</keyword>
<keyword evidence="8" id="KW-1185">Reference proteome</keyword>
<comment type="function">
    <text evidence="6">Plays an essential role in the assembly of succinate dehydrogenase (SDH), an enzyme complex (also referred to as respiratory complex II) that is a component of both the tricarboxylic acid (TCA) cycle and the mitochondrial electron transport chain, and which couples the oxidation of succinate to fumarate with the reduction of ubiquinone (coenzyme Q) to ubiquinol. Promotes maturation of the iron-sulfur protein subunit of the SDH catalytic dimer, protecting it from the deleterious effects of oxidants. May act together with SDHAF1.</text>
</comment>